<name>A0A3E0KXA9_9CHRO</name>
<dbReference type="EMBL" id="QQWC01000006">
    <property type="protein sequence ID" value="REJ39714.1"/>
    <property type="molecule type" value="Genomic_DNA"/>
</dbReference>
<dbReference type="Proteomes" id="UP000256873">
    <property type="component" value="Unassembled WGS sequence"/>
</dbReference>
<gene>
    <name evidence="1" type="ORF">DWQ54_20445</name>
</gene>
<proteinExistence type="predicted"/>
<evidence type="ECO:0000313" key="1">
    <source>
        <dbReference type="EMBL" id="REJ39714.1"/>
    </source>
</evidence>
<organism evidence="1 2">
    <name type="scientific">Microcystis flos-aquae TF09</name>
    <dbReference type="NCBI Taxonomy" id="2060473"/>
    <lineage>
        <taxon>Bacteria</taxon>
        <taxon>Bacillati</taxon>
        <taxon>Cyanobacteriota</taxon>
        <taxon>Cyanophyceae</taxon>
        <taxon>Oscillatoriophycideae</taxon>
        <taxon>Chroococcales</taxon>
        <taxon>Microcystaceae</taxon>
        <taxon>Microcystis</taxon>
    </lineage>
</organism>
<sequence>MLAIKIFPLKGFHGESGRALTVIVAIYFKKPEKTSRLSHKSPKEVKQVSSLTFVCYLGPSS</sequence>
<accession>A0A3E0KXA9</accession>
<comment type="caution">
    <text evidence="1">The sequence shown here is derived from an EMBL/GenBank/DDBJ whole genome shotgun (WGS) entry which is preliminary data.</text>
</comment>
<reference evidence="1 2" key="1">
    <citation type="submission" date="2017-10" db="EMBL/GenBank/DDBJ databases">
        <title>A large-scale comparative metagenomic study reveals the eutrophication-driven functional interactions in six Microcystis-epibionts communities.</title>
        <authorList>
            <person name="Li Q."/>
            <person name="Lin F."/>
        </authorList>
    </citation>
    <scope>NUCLEOTIDE SEQUENCE [LARGE SCALE GENOMIC DNA]</scope>
    <source>
        <strain evidence="1">TF09</strain>
    </source>
</reference>
<protein>
    <submittedName>
        <fullName evidence="1">Uncharacterized protein</fullName>
    </submittedName>
</protein>
<evidence type="ECO:0000313" key="2">
    <source>
        <dbReference type="Proteomes" id="UP000256873"/>
    </source>
</evidence>
<dbReference type="AlphaFoldDB" id="A0A3E0KXA9"/>